<evidence type="ECO:0000256" key="6">
    <source>
        <dbReference type="SAM" id="MobiDB-lite"/>
    </source>
</evidence>
<evidence type="ECO:0000259" key="7">
    <source>
        <dbReference type="PROSITE" id="PS51635"/>
    </source>
</evidence>
<feature type="short sequence motif" description="GXSXG" evidence="4">
    <location>
        <begin position="212"/>
        <end position="216"/>
    </location>
</feature>
<dbReference type="Pfam" id="PF11815">
    <property type="entry name" value="DUF3336"/>
    <property type="match status" value="1"/>
</dbReference>
<evidence type="ECO:0000313" key="9">
    <source>
        <dbReference type="Proteomes" id="UP000807716"/>
    </source>
</evidence>
<dbReference type="PANTHER" id="PTHR14226">
    <property type="entry name" value="NEUROPATHY TARGET ESTERASE/SWISS CHEESE D.MELANOGASTER"/>
    <property type="match status" value="1"/>
</dbReference>
<dbReference type="EMBL" id="JAAAJB010000137">
    <property type="protein sequence ID" value="KAG0264530.1"/>
    <property type="molecule type" value="Genomic_DNA"/>
</dbReference>
<evidence type="ECO:0000256" key="1">
    <source>
        <dbReference type="ARBA" id="ARBA00022801"/>
    </source>
</evidence>
<dbReference type="Gene3D" id="3.40.1090.10">
    <property type="entry name" value="Cytosolic phospholipase A2 catalytic domain"/>
    <property type="match status" value="1"/>
</dbReference>
<dbReference type="PANTHER" id="PTHR14226:SF44">
    <property type="entry name" value="TRIACYLGLYCEROL LIPASE 3"/>
    <property type="match status" value="1"/>
</dbReference>
<dbReference type="PROSITE" id="PS51635">
    <property type="entry name" value="PNPLA"/>
    <property type="match status" value="1"/>
</dbReference>
<keyword evidence="3 5" id="KW-0443">Lipid metabolism</keyword>
<dbReference type="SUPFAM" id="SSF52151">
    <property type="entry name" value="FabD/lysophospholipase-like"/>
    <property type="match status" value="1"/>
</dbReference>
<keyword evidence="1 5" id="KW-0378">Hydrolase</keyword>
<organism evidence="8 9">
    <name type="scientific">Actinomortierella ambigua</name>
    <dbReference type="NCBI Taxonomy" id="1343610"/>
    <lineage>
        <taxon>Eukaryota</taxon>
        <taxon>Fungi</taxon>
        <taxon>Fungi incertae sedis</taxon>
        <taxon>Mucoromycota</taxon>
        <taxon>Mortierellomycotina</taxon>
        <taxon>Mortierellomycetes</taxon>
        <taxon>Mortierellales</taxon>
        <taxon>Mortierellaceae</taxon>
        <taxon>Actinomortierella</taxon>
    </lineage>
</organism>
<dbReference type="GO" id="GO:0006641">
    <property type="term" value="P:triglyceride metabolic process"/>
    <property type="evidence" value="ECO:0007669"/>
    <property type="project" value="UniProtKB-ARBA"/>
</dbReference>
<dbReference type="OrthoDB" id="10049244at2759"/>
<proteinExistence type="inferred from homology"/>
<keyword evidence="9" id="KW-1185">Reference proteome</keyword>
<dbReference type="Proteomes" id="UP000807716">
    <property type="component" value="Unassembled WGS sequence"/>
</dbReference>
<dbReference type="AlphaFoldDB" id="A0A9P6U8T7"/>
<evidence type="ECO:0000256" key="2">
    <source>
        <dbReference type="ARBA" id="ARBA00022963"/>
    </source>
</evidence>
<evidence type="ECO:0000256" key="4">
    <source>
        <dbReference type="PROSITE-ProRule" id="PRU01161"/>
    </source>
</evidence>
<comment type="similarity">
    <text evidence="5">Belongs to the PLPL family.</text>
</comment>
<feature type="domain" description="PNPLA" evidence="7">
    <location>
        <begin position="181"/>
        <end position="385"/>
    </location>
</feature>
<dbReference type="GO" id="GO:0004806">
    <property type="term" value="F:triacylglycerol lipase activity"/>
    <property type="evidence" value="ECO:0007669"/>
    <property type="project" value="InterPro"/>
</dbReference>
<evidence type="ECO:0000313" key="8">
    <source>
        <dbReference type="EMBL" id="KAG0264530.1"/>
    </source>
</evidence>
<feature type="region of interest" description="Disordered" evidence="6">
    <location>
        <begin position="531"/>
        <end position="692"/>
    </location>
</feature>
<evidence type="ECO:0000256" key="5">
    <source>
        <dbReference type="RuleBase" id="RU362055"/>
    </source>
</evidence>
<dbReference type="InterPro" id="IPR016035">
    <property type="entry name" value="Acyl_Trfase/lysoPLipase"/>
</dbReference>
<sequence>MLQAILDILIQLSTVVLYSLIQLSVYSWKGLWSMITSRNLEDRMANELAHAGSYEEWLGMATKLDELTGSGRWRANYRSNVYDYNLILSRSNHLKVVRESNDISAMMYLLRSGLLRNLGGITDPRLFRNSYLGTKHLIESYMDEVVSQLEHVAETSPTRLSRQAKIDFFMETRQSFGSSALLLHGGASFGMYHLGVVKTLFEHGLLPRIISGASTGAIVAALVCVKTDEELPSLFDEGGVDLRAFQKVGVRGNMSRKITRLMTQGYLIDINILQKCIEENVGDLTFDEAFKRTKRVLNITVPSSRKSEGPQLLNYITSPNVLISSAACASVAMPGLSSTADLMAKDKWGNITKWSKSSVKYSNPNTTPSVFSYGVVSETPLTRLSELFNVNHFIVSQSNPVLVPFMSRGLRDRRAGSVEPTFFARLLKVAFVEVQHRMSQLYNAGLVAHFFAQFFLEEKVSGDVTIVPEVQLQDFKTLISNPTHASIQYWVLKGEQSTWPFLALLRFRLLIELALDRILLRLRAEASASAALQQQGQQQQQHHHHHHQHHHHQGHSHQGGGNGGHGAAPGSLGNGITKHHRRQRSGPRASTTTMTSLHHAHTPNVTRRGSSGFLGGVHASGFRPAGMTAMDGSSSKRRVNHGSGSGGGSSGHGSNHHQGRVDHQGHVDGGEGTAAGVDDNGCKDNDGHGTHTETILAAGTSAGSGASDGNGSSAARNGLASSGYSAVGGGGEEGSEGKLEKTTSPIVEGHSTAPHGQLLDVPSMPSLPYDPKRSKSLH</sequence>
<protein>
    <recommendedName>
        <fullName evidence="5">Patatin-like phospholipase domain-containing protein</fullName>
        <ecNumber evidence="5">3.1.1.-</ecNumber>
    </recommendedName>
</protein>
<dbReference type="Pfam" id="PF01734">
    <property type="entry name" value="Patatin"/>
    <property type="match status" value="1"/>
</dbReference>
<evidence type="ECO:0000256" key="3">
    <source>
        <dbReference type="ARBA" id="ARBA00023098"/>
    </source>
</evidence>
<feature type="region of interest" description="Disordered" evidence="6">
    <location>
        <begin position="725"/>
        <end position="778"/>
    </location>
</feature>
<comment type="caution">
    <text evidence="4">Lacks conserved residue(s) required for the propagation of feature annotation.</text>
</comment>
<dbReference type="InterPro" id="IPR002641">
    <property type="entry name" value="PNPLA_dom"/>
</dbReference>
<dbReference type="InterPro" id="IPR021771">
    <property type="entry name" value="Triacylglycerol_lipase_N"/>
</dbReference>
<feature type="compositionally biased region" description="Basic and acidic residues" evidence="6">
    <location>
        <begin position="659"/>
        <end position="669"/>
    </location>
</feature>
<feature type="compositionally biased region" description="Basic and acidic residues" evidence="6">
    <location>
        <begin position="680"/>
        <end position="691"/>
    </location>
</feature>
<comment type="subcellular location">
    <subcellularLocation>
        <location evidence="5">Membrane</location>
        <topology evidence="5">Single-pass membrane protein</topology>
    </subcellularLocation>
</comment>
<dbReference type="GO" id="GO:0016042">
    <property type="term" value="P:lipid catabolic process"/>
    <property type="evidence" value="ECO:0007669"/>
    <property type="project" value="UniProtKB-KW"/>
</dbReference>
<keyword evidence="2 5" id="KW-0442">Lipid degradation</keyword>
<dbReference type="GO" id="GO:0016020">
    <property type="term" value="C:membrane"/>
    <property type="evidence" value="ECO:0007669"/>
    <property type="project" value="UniProtKB-SubCell"/>
</dbReference>
<name>A0A9P6U8T7_9FUNG</name>
<reference evidence="8" key="1">
    <citation type="journal article" date="2020" name="Fungal Divers.">
        <title>Resolving the Mortierellaceae phylogeny through synthesis of multi-gene phylogenetics and phylogenomics.</title>
        <authorList>
            <person name="Vandepol N."/>
            <person name="Liber J."/>
            <person name="Desiro A."/>
            <person name="Na H."/>
            <person name="Kennedy M."/>
            <person name="Barry K."/>
            <person name="Grigoriev I.V."/>
            <person name="Miller A.N."/>
            <person name="O'Donnell K."/>
            <person name="Stajich J.E."/>
            <person name="Bonito G."/>
        </authorList>
    </citation>
    <scope>NUCLEOTIDE SEQUENCE</scope>
    <source>
        <strain evidence="8">BC1065</strain>
    </source>
</reference>
<gene>
    <name evidence="8" type="ORF">DFQ27_001157</name>
</gene>
<feature type="compositionally biased region" description="Basic residues" evidence="6">
    <location>
        <begin position="541"/>
        <end position="555"/>
    </location>
</feature>
<comment type="function">
    <text evidence="5">Lipid hydrolase.</text>
</comment>
<feature type="compositionally biased region" description="Low complexity" evidence="6">
    <location>
        <begin position="531"/>
        <end position="540"/>
    </location>
</feature>
<dbReference type="InterPro" id="IPR050301">
    <property type="entry name" value="NTE"/>
</dbReference>
<comment type="caution">
    <text evidence="8">The sequence shown here is derived from an EMBL/GenBank/DDBJ whole genome shotgun (WGS) entry which is preliminary data.</text>
</comment>
<dbReference type="CDD" id="cd07229">
    <property type="entry name" value="Pat_TGL3_like"/>
    <property type="match status" value="1"/>
</dbReference>
<dbReference type="EC" id="3.1.1.-" evidence="5"/>
<accession>A0A9P6U8T7</accession>
<feature type="compositionally biased region" description="Gly residues" evidence="6">
    <location>
        <begin position="557"/>
        <end position="567"/>
    </location>
</feature>